<accession>A0A252ASF6</accession>
<sequence>MIKAPTSKQLFLDQLRAGLKGLPRTVIDETVADYEAHFEAGRAAGRSEADIAAGLGDPTRLARELRAEAGVRRWEDERSLSNALGAILGIMGLAALDLLVVLPVLLTVGSCVFAFIIAGAVICLVGSIMLPFALIDLNPLPGADWLQGILISLGLACGGASVVAFCTLLTIGAVNLLTGYGRAHYRLIAPSHSA</sequence>
<feature type="transmembrane region" description="Helical" evidence="1">
    <location>
        <begin position="83"/>
        <end position="106"/>
    </location>
</feature>
<organism evidence="2 3">
    <name type="scientific">Acetobacter indonesiensis</name>
    <dbReference type="NCBI Taxonomy" id="104101"/>
    <lineage>
        <taxon>Bacteria</taxon>
        <taxon>Pseudomonadati</taxon>
        <taxon>Pseudomonadota</taxon>
        <taxon>Alphaproteobacteria</taxon>
        <taxon>Acetobacterales</taxon>
        <taxon>Acetobacteraceae</taxon>
        <taxon>Acetobacter</taxon>
    </lineage>
</organism>
<feature type="transmembrane region" description="Helical" evidence="1">
    <location>
        <begin position="112"/>
        <end position="137"/>
    </location>
</feature>
<dbReference type="EMBL" id="JOPA01000023">
    <property type="protein sequence ID" value="OUI93184.1"/>
    <property type="molecule type" value="Genomic_DNA"/>
</dbReference>
<evidence type="ECO:0000313" key="2">
    <source>
        <dbReference type="EMBL" id="OUI93184.1"/>
    </source>
</evidence>
<feature type="transmembrane region" description="Helical" evidence="1">
    <location>
        <begin position="149"/>
        <end position="177"/>
    </location>
</feature>
<evidence type="ECO:0000313" key="3">
    <source>
        <dbReference type="Proteomes" id="UP000194641"/>
    </source>
</evidence>
<proteinExistence type="predicted"/>
<gene>
    <name evidence="2" type="ORF">HK17_08600</name>
</gene>
<dbReference type="AlphaFoldDB" id="A0A252ASF6"/>
<keyword evidence="1" id="KW-0812">Transmembrane</keyword>
<comment type="caution">
    <text evidence="2">The sequence shown here is derived from an EMBL/GenBank/DDBJ whole genome shotgun (WGS) entry which is preliminary data.</text>
</comment>
<dbReference type="Proteomes" id="UP000194641">
    <property type="component" value="Unassembled WGS sequence"/>
</dbReference>
<protein>
    <submittedName>
        <fullName evidence="2">Membrane protein</fullName>
    </submittedName>
</protein>
<dbReference type="RefSeq" id="WP_086613307.1">
    <property type="nucleotide sequence ID" value="NZ_JAMYZX010000005.1"/>
</dbReference>
<name>A0A252ASF6_9PROT</name>
<evidence type="ECO:0000256" key="1">
    <source>
        <dbReference type="SAM" id="Phobius"/>
    </source>
</evidence>
<dbReference type="Pfam" id="PF22564">
    <property type="entry name" value="HAAS"/>
    <property type="match status" value="1"/>
</dbReference>
<keyword evidence="1" id="KW-1133">Transmembrane helix</keyword>
<keyword evidence="1" id="KW-0472">Membrane</keyword>
<reference evidence="3" key="1">
    <citation type="submission" date="2014-06" db="EMBL/GenBank/DDBJ databases">
        <authorList>
            <person name="Winans N.J."/>
            <person name="Newell P.D."/>
            <person name="Douglas A.E."/>
        </authorList>
    </citation>
    <scope>NUCLEOTIDE SEQUENCE [LARGE SCALE GENOMIC DNA]</scope>
</reference>